<protein>
    <submittedName>
        <fullName evidence="5">Serine/threonine-protein phosphatase 5 (Trinotate prediction)</fullName>
    </submittedName>
</protein>
<evidence type="ECO:0000256" key="2">
    <source>
        <dbReference type="ARBA" id="ARBA00022723"/>
    </source>
</evidence>
<evidence type="ECO:0000256" key="1">
    <source>
        <dbReference type="ARBA" id="ARBA00001936"/>
    </source>
</evidence>
<dbReference type="AlphaFoldDB" id="A0A6B2G461"/>
<dbReference type="InterPro" id="IPR006186">
    <property type="entry name" value="Ser/Thr-sp_prot-phosphatase"/>
</dbReference>
<dbReference type="PANTHER" id="PTHR45668">
    <property type="entry name" value="SERINE/THREONINE-PROTEIN PHOSPHATASE 5-RELATED"/>
    <property type="match status" value="1"/>
</dbReference>
<dbReference type="Gene3D" id="3.60.21.10">
    <property type="match status" value="1"/>
</dbReference>
<proteinExistence type="predicted"/>
<dbReference type="InterPro" id="IPR029052">
    <property type="entry name" value="Metallo-depent_PP-like"/>
</dbReference>
<dbReference type="InterPro" id="IPR051134">
    <property type="entry name" value="PPP_phosphatase"/>
</dbReference>
<evidence type="ECO:0000256" key="3">
    <source>
        <dbReference type="ARBA" id="ARBA00023211"/>
    </source>
</evidence>
<dbReference type="PRINTS" id="PR00114">
    <property type="entry name" value="STPHPHTASE"/>
</dbReference>
<dbReference type="PANTHER" id="PTHR45668:SF5">
    <property type="entry name" value="SERINE_THREONINE-PROTEIN PHOSPHATASE 5"/>
    <property type="match status" value="1"/>
</dbReference>
<organism evidence="5">
    <name type="scientific">Myxobolus squamalis</name>
    <name type="common">Myxosporean</name>
    <dbReference type="NCBI Taxonomy" id="59785"/>
    <lineage>
        <taxon>Eukaryota</taxon>
        <taxon>Metazoa</taxon>
        <taxon>Cnidaria</taxon>
        <taxon>Myxozoa</taxon>
        <taxon>Myxosporea</taxon>
        <taxon>Bivalvulida</taxon>
        <taxon>Platysporina</taxon>
        <taxon>Myxobolidae</taxon>
        <taxon>Myxobolus</taxon>
    </lineage>
</organism>
<dbReference type="InterPro" id="IPR004843">
    <property type="entry name" value="Calcineurin-like_PHP"/>
</dbReference>
<evidence type="ECO:0000259" key="4">
    <source>
        <dbReference type="SMART" id="SM00156"/>
    </source>
</evidence>
<dbReference type="GO" id="GO:0046872">
    <property type="term" value="F:metal ion binding"/>
    <property type="evidence" value="ECO:0007669"/>
    <property type="project" value="UniProtKB-KW"/>
</dbReference>
<dbReference type="GO" id="GO:0016787">
    <property type="term" value="F:hydrolase activity"/>
    <property type="evidence" value="ECO:0007669"/>
    <property type="project" value="InterPro"/>
</dbReference>
<dbReference type="EMBL" id="GHBR01004917">
    <property type="protein sequence ID" value="NDJ98282.1"/>
    <property type="molecule type" value="Transcribed_RNA"/>
</dbReference>
<feature type="domain" description="Serine/threonine specific protein phosphatases" evidence="4">
    <location>
        <begin position="1"/>
        <end position="170"/>
    </location>
</feature>
<dbReference type="SMART" id="SM00156">
    <property type="entry name" value="PP2Ac"/>
    <property type="match status" value="1"/>
</dbReference>
<keyword evidence="2" id="KW-0479">Metal-binding</keyword>
<accession>A0A6B2G461</accession>
<dbReference type="Pfam" id="PF00149">
    <property type="entry name" value="Metallophos"/>
    <property type="match status" value="1"/>
</dbReference>
<name>A0A6B2G461_MYXSQ</name>
<keyword evidence="3" id="KW-0464">Manganese</keyword>
<reference evidence="5" key="1">
    <citation type="submission" date="2018-11" db="EMBL/GenBank/DDBJ databases">
        <title>Myxobolus squamalis genome and transcriptome.</title>
        <authorList>
            <person name="Yahalomi D."/>
            <person name="Atkinson S.D."/>
            <person name="Neuhof M."/>
            <person name="Chang E.S."/>
            <person name="Philippe H."/>
            <person name="Cartwright P."/>
            <person name="Bartholomew J.L."/>
            <person name="Huchon D."/>
        </authorList>
    </citation>
    <scope>NUCLEOTIDE SEQUENCE</scope>
    <source>
        <strain evidence="5">71B08</strain>
        <tissue evidence="5">Whole</tissue>
    </source>
</reference>
<dbReference type="SUPFAM" id="SSF56300">
    <property type="entry name" value="Metallo-dependent phosphatases"/>
    <property type="match status" value="1"/>
</dbReference>
<sequence length="172" mass="19740">MNEVYGFKEEVIKKYSKTVYNLFQELFHCLPLAHLIDEQILVVHGGLPLKDGVSLTEIEEILRFKEPPEKSVMFDLLWSDPSPNQGHSPNPRGVSTAFGPDITHAFTKKNNLKYIIRSHEYQIEGYKLQHDEKCITIFSAPNYCEMPNQGAIIRLNKNLIPEFIKFSASPHP</sequence>
<comment type="cofactor">
    <cofactor evidence="1">
        <name>Mn(2+)</name>
        <dbReference type="ChEBI" id="CHEBI:29035"/>
    </cofactor>
</comment>
<evidence type="ECO:0000313" key="5">
    <source>
        <dbReference type="EMBL" id="NDJ98282.1"/>
    </source>
</evidence>